<sequence length="66" mass="7925">MVGKIDKIKIEIKKLESKQKMYQDMLSRAEKLKKDLEERYEDAELQYKNEILKSLNNLYEITSAEE</sequence>
<keyword evidence="1" id="KW-0175">Coiled coil</keyword>
<dbReference type="eggNOG" id="COG2433">
    <property type="taxonomic scope" value="Bacteria"/>
</dbReference>
<reference evidence="2 3" key="1">
    <citation type="journal article" date="2008" name="J. Bacteriol.">
        <title>Comparative genome analysis of 'Candidatus Phytoplasma australiense' (subgroup tuf-Australia I; rp-A) and 'Ca. Phytoplasma asteris' strains OY-M and AY-WB.</title>
        <authorList>
            <person name="Tran-Nguyen L.T."/>
            <person name="Kube M."/>
            <person name="Schneider B."/>
            <person name="Reinhardt R."/>
            <person name="Gibb K.S."/>
        </authorList>
    </citation>
    <scope>NUCLEOTIDE SEQUENCE [LARGE SCALE GENOMIC DNA]</scope>
</reference>
<dbReference type="KEGG" id="pal:PA0394"/>
<organism evidence="2 3">
    <name type="scientific">Phytoplasma australiense</name>
    <dbReference type="NCBI Taxonomy" id="59748"/>
    <lineage>
        <taxon>Bacteria</taxon>
        <taxon>Bacillati</taxon>
        <taxon>Mycoplasmatota</taxon>
        <taxon>Mollicutes</taxon>
        <taxon>Acholeplasmatales</taxon>
        <taxon>Acholeplasmataceae</taxon>
        <taxon>Candidatus Phytoplasma</taxon>
        <taxon>16SrXII (Stolbur group)</taxon>
    </lineage>
</organism>
<proteinExistence type="predicted"/>
<evidence type="ECO:0000313" key="3">
    <source>
        <dbReference type="Proteomes" id="UP000008323"/>
    </source>
</evidence>
<dbReference type="Proteomes" id="UP000008323">
    <property type="component" value="Chromosome"/>
</dbReference>
<dbReference type="AlphaFoldDB" id="B1V9V6"/>
<feature type="coiled-coil region" evidence="1">
    <location>
        <begin position="5"/>
        <end position="53"/>
    </location>
</feature>
<name>B1V9V6_PHYAS</name>
<protein>
    <submittedName>
        <fullName evidence="2">Uncharacterized protein</fullName>
    </submittedName>
</protein>
<dbReference type="STRING" id="59748.PA0394"/>
<accession>B1V9V6</accession>
<dbReference type="EMBL" id="AM422018">
    <property type="protein sequence ID" value="CAM11728.1"/>
    <property type="molecule type" value="Genomic_DNA"/>
</dbReference>
<gene>
    <name evidence="2" type="ordered locus">PA0394</name>
</gene>
<evidence type="ECO:0000256" key="1">
    <source>
        <dbReference type="SAM" id="Coils"/>
    </source>
</evidence>
<evidence type="ECO:0000313" key="2">
    <source>
        <dbReference type="EMBL" id="CAM11728.1"/>
    </source>
</evidence>